<feature type="transmembrane region" description="Helical" evidence="1">
    <location>
        <begin position="115"/>
        <end position="134"/>
    </location>
</feature>
<dbReference type="RefSeq" id="WP_073376772.1">
    <property type="nucleotide sequence ID" value="NZ_FQXS01000016.1"/>
</dbReference>
<organism evidence="2 3">
    <name type="scientific">Desulfofustis glycolicus DSM 9705</name>
    <dbReference type="NCBI Taxonomy" id="1121409"/>
    <lineage>
        <taxon>Bacteria</taxon>
        <taxon>Pseudomonadati</taxon>
        <taxon>Thermodesulfobacteriota</taxon>
        <taxon>Desulfobulbia</taxon>
        <taxon>Desulfobulbales</taxon>
        <taxon>Desulfocapsaceae</taxon>
        <taxon>Desulfofustis</taxon>
    </lineage>
</organism>
<feature type="transmembrane region" description="Helical" evidence="1">
    <location>
        <begin position="21"/>
        <end position="40"/>
    </location>
</feature>
<name>A0A1M5X2A7_9BACT</name>
<feature type="transmembrane region" description="Helical" evidence="1">
    <location>
        <begin position="381"/>
        <end position="404"/>
    </location>
</feature>
<proteinExistence type="predicted"/>
<keyword evidence="3" id="KW-1185">Reference proteome</keyword>
<dbReference type="AlphaFoldDB" id="A0A1M5X2A7"/>
<protein>
    <recommendedName>
        <fullName evidence="4">4-amino-4-deoxy-L-arabinose transferase</fullName>
    </recommendedName>
</protein>
<dbReference type="OrthoDB" id="5430365at2"/>
<feature type="transmembrane region" description="Helical" evidence="1">
    <location>
        <begin position="334"/>
        <end position="354"/>
    </location>
</feature>
<evidence type="ECO:0000256" key="1">
    <source>
        <dbReference type="SAM" id="Phobius"/>
    </source>
</evidence>
<dbReference type="STRING" id="1121409.SAMN02745124_02652"/>
<keyword evidence="1" id="KW-1133">Transmembrane helix</keyword>
<evidence type="ECO:0000313" key="2">
    <source>
        <dbReference type="EMBL" id="SHH93343.1"/>
    </source>
</evidence>
<reference evidence="2 3" key="1">
    <citation type="submission" date="2016-11" db="EMBL/GenBank/DDBJ databases">
        <authorList>
            <person name="Jaros S."/>
            <person name="Januszkiewicz K."/>
            <person name="Wedrychowicz H."/>
        </authorList>
    </citation>
    <scope>NUCLEOTIDE SEQUENCE [LARGE SCALE GENOMIC DNA]</scope>
    <source>
        <strain evidence="2 3">DSM 9705</strain>
    </source>
</reference>
<keyword evidence="1" id="KW-0472">Membrane</keyword>
<dbReference type="EMBL" id="FQXS01000016">
    <property type="protein sequence ID" value="SHH93343.1"/>
    <property type="molecule type" value="Genomic_DNA"/>
</dbReference>
<gene>
    <name evidence="2" type="ORF">SAMN02745124_02652</name>
</gene>
<feature type="transmembrane region" description="Helical" evidence="1">
    <location>
        <begin position="166"/>
        <end position="185"/>
    </location>
</feature>
<evidence type="ECO:0008006" key="4">
    <source>
        <dbReference type="Google" id="ProtNLM"/>
    </source>
</evidence>
<dbReference type="Proteomes" id="UP000184139">
    <property type="component" value="Unassembled WGS sequence"/>
</dbReference>
<accession>A0A1M5X2A7</accession>
<evidence type="ECO:0000313" key="3">
    <source>
        <dbReference type="Proteomes" id="UP000184139"/>
    </source>
</evidence>
<feature type="transmembrane region" description="Helical" evidence="1">
    <location>
        <begin position="197"/>
        <end position="225"/>
    </location>
</feature>
<feature type="transmembrane region" description="Helical" evidence="1">
    <location>
        <begin position="237"/>
        <end position="257"/>
    </location>
</feature>
<sequence length="578" mass="63931">MDPSGTAAVRQARLSGRACRTILEGCLFLLLAIASTWPLARHGLDHLPLGTEPAATVPLFNVWTVWWNSERAAAAYRDYWDAPIFYPAHGAFAFSEPQPLTVVAAPIIWLTGNRILAYNALLLLALWMNGWIACRVLRTMHLHPLPAIAGGAFVSLLPLIHSWLGVLQLVPVFGILLSIRALQLVGRRPTIARGVRLGLSLALTYLLCSYYGLFLIAALVVPGLWLVAPHLKSRRLWLSLGAGAFVFLFCCLPVLLGQAHALTATSRTLDHSYLASLSARPTDYLKPVWPSPVLPTPGETGDNNPGYRLNCGYLQMALAAIGIWATLRSFRRRWAGLLVGTGAVALLLSFGPTLKIGEIRPYLLLVEGVPGFAQARNVFRFALLTNLMVALFAALGLQSLLIFGRWLRKHPPVRKACLIMATLLGLASAIEQLPPAQPLYQPPGSSTDSGWIEYLNTIPAVDEPVVCLPFAYKPDVASYERQALWMYWQTFHEHPLVNGYSGFFPLHFIDLKWPMAAFPTGDSVYRLHRLGVELVVVNRNSPQGAFVQSRYRDDQRLEHIFYDDSAAIDIYRLHPSAL</sequence>
<keyword evidence="1" id="KW-0812">Transmembrane</keyword>